<dbReference type="Pfam" id="PF08327">
    <property type="entry name" value="AHSA1"/>
    <property type="match status" value="1"/>
</dbReference>
<dbReference type="InterPro" id="IPR023393">
    <property type="entry name" value="START-like_dom_sf"/>
</dbReference>
<dbReference type="OrthoDB" id="118413at2"/>
<accession>A0A6B8RIY5</accession>
<protein>
    <submittedName>
        <fullName evidence="3">SRPBCC domain-containing protein</fullName>
    </submittedName>
</protein>
<evidence type="ECO:0000313" key="4">
    <source>
        <dbReference type="Proteomes" id="UP000426246"/>
    </source>
</evidence>
<sequence length="169" mass="19130">MTTQQSSNSKAPVINEREFLLERVFKAPKALVFTAFTEPEHLAKWWAPRPYTIPICNINLRVGGKWHYCMQSPEGERHWALAIYEEINSPDSLAYTSTFSDELGNPTNFVPEQHATVVFREVDGSTKLSISYRFESAEALQATIQMGMIEGLSMTLDNNLPDLLAEMQS</sequence>
<evidence type="ECO:0000256" key="1">
    <source>
        <dbReference type="ARBA" id="ARBA00006817"/>
    </source>
</evidence>
<dbReference type="InterPro" id="IPR013538">
    <property type="entry name" value="ASHA1/2-like_C"/>
</dbReference>
<dbReference type="KEGG" id="ppsc:EHS13_16785"/>
<proteinExistence type="inferred from homology"/>
<dbReference type="EMBL" id="CP034235">
    <property type="protein sequence ID" value="QGQ96421.1"/>
    <property type="molecule type" value="Genomic_DNA"/>
</dbReference>
<dbReference type="AlphaFoldDB" id="A0A6B8RIY5"/>
<feature type="domain" description="Activator of Hsp90 ATPase homologue 1/2-like C-terminal" evidence="2">
    <location>
        <begin position="26"/>
        <end position="164"/>
    </location>
</feature>
<evidence type="ECO:0000313" key="3">
    <source>
        <dbReference type="EMBL" id="QGQ96421.1"/>
    </source>
</evidence>
<dbReference type="SUPFAM" id="SSF55961">
    <property type="entry name" value="Bet v1-like"/>
    <property type="match status" value="1"/>
</dbReference>
<organism evidence="3 4">
    <name type="scientific">Paenibacillus psychroresistens</name>
    <dbReference type="NCBI Taxonomy" id="1778678"/>
    <lineage>
        <taxon>Bacteria</taxon>
        <taxon>Bacillati</taxon>
        <taxon>Bacillota</taxon>
        <taxon>Bacilli</taxon>
        <taxon>Bacillales</taxon>
        <taxon>Paenibacillaceae</taxon>
        <taxon>Paenibacillus</taxon>
    </lineage>
</organism>
<dbReference type="Gene3D" id="3.30.530.20">
    <property type="match status" value="1"/>
</dbReference>
<name>A0A6B8RIY5_9BACL</name>
<evidence type="ECO:0000259" key="2">
    <source>
        <dbReference type="Pfam" id="PF08327"/>
    </source>
</evidence>
<keyword evidence="4" id="KW-1185">Reference proteome</keyword>
<comment type="similarity">
    <text evidence="1">Belongs to the AHA1 family.</text>
</comment>
<dbReference type="RefSeq" id="WP_155701458.1">
    <property type="nucleotide sequence ID" value="NZ_CP034235.1"/>
</dbReference>
<reference evidence="4" key="1">
    <citation type="submission" date="2018-11" db="EMBL/GenBank/DDBJ databases">
        <title>Complete genome sequence of Paenibacillus sp. ML311-T8.</title>
        <authorList>
            <person name="Nam Y.-D."/>
            <person name="Kang J."/>
            <person name="Chung W.-H."/>
            <person name="Park Y.S."/>
        </authorList>
    </citation>
    <scope>NUCLEOTIDE SEQUENCE [LARGE SCALE GENOMIC DNA]</scope>
    <source>
        <strain evidence="4">ML311-T8</strain>
    </source>
</reference>
<dbReference type="Proteomes" id="UP000426246">
    <property type="component" value="Chromosome"/>
</dbReference>
<gene>
    <name evidence="3" type="ORF">EHS13_16785</name>
</gene>